<evidence type="ECO:0000313" key="7">
    <source>
        <dbReference type="Proteomes" id="UP000639772"/>
    </source>
</evidence>
<sequence length="652" mass="74637">MRTFLFRSLPPLSPAFLPNVVFLRPLATCYSGRVVRTDSLGREIVVELDPPDLSWDSRGFFIPRRDLICHIYNLLQAPASPTSDPFLDVADYLQTLTLVLTPAEVSEILKSLRSPGISLEFFHFVKALPGYRHDCFTYNRILAILSRSGVEQDVIGRMLADMEKEGIKGNISTVNILIGVLGGSELDRCLELAKKWDLRFNGYTYKCLMQAYLRCRDVDRAFRVFVEMRRKGYKLDIFAYNMLLDALAKADKTDQCDEVFADMKQKNCEPDEYTYTILIRMSGKIGKIDDFLAFFEKMIRKGYSLNLIAYNTMLEALAKNKMVDQAILLFSKMIGRDCRPNEFTYCVILKMLTAQDQLNRLEEVVEMSKKYMNKTIYSYLVKALSKSGHANEAHSLFCRMWNIHEGDRDAYVSMLETLCYAGKTMEAIDLLDKVHEKGISTDTIMYNMVFSALGKSKQLSYIQTLYERMKADGPSPNIFTYNILISSYGKMGLIDKVLELFEEMDTGVCKPDIISYNSLINCLGKNGDLDEAHIRFKEMQEKGLNPDVVTYSTLIECFGKVNKVEMACRLFDEMLSEGCHPNIVTYNILLDLLERTGRVTEAFELYATMKEQGLTPDSITYAILERMECSTHKTVRMRKQSRITGWVVSPLR</sequence>
<evidence type="ECO:0000256" key="1">
    <source>
        <dbReference type="ARBA" id="ARBA00007626"/>
    </source>
</evidence>
<protein>
    <recommendedName>
        <fullName evidence="8">Pentatricopeptide repeat-containing protein</fullName>
    </recommendedName>
</protein>
<dbReference type="Pfam" id="PF13812">
    <property type="entry name" value="PPR_3"/>
    <property type="match status" value="1"/>
</dbReference>
<keyword evidence="2" id="KW-0677">Repeat</keyword>
<feature type="repeat" description="PPR" evidence="3">
    <location>
        <begin position="512"/>
        <end position="546"/>
    </location>
</feature>
<dbReference type="Proteomes" id="UP000639772">
    <property type="component" value="Chromosome 1"/>
</dbReference>
<feature type="repeat" description="PPR" evidence="3">
    <location>
        <begin position="407"/>
        <end position="441"/>
    </location>
</feature>
<evidence type="ECO:0000313" key="6">
    <source>
        <dbReference type="Proteomes" id="UP000636800"/>
    </source>
</evidence>
<feature type="repeat" description="PPR" evidence="3">
    <location>
        <begin position="582"/>
        <end position="616"/>
    </location>
</feature>
<reference evidence="6 7" key="1">
    <citation type="journal article" date="2020" name="Nat. Food">
        <title>A phased Vanilla planifolia genome enables genetic improvement of flavour and production.</title>
        <authorList>
            <person name="Hasing T."/>
            <person name="Tang H."/>
            <person name="Brym M."/>
            <person name="Khazi F."/>
            <person name="Huang T."/>
            <person name="Chambers A.H."/>
        </authorList>
    </citation>
    <scope>NUCLEOTIDE SEQUENCE [LARGE SCALE GENOMIC DNA]</scope>
    <source>
        <tissue evidence="4">Leaf</tissue>
    </source>
</reference>
<evidence type="ECO:0000256" key="2">
    <source>
        <dbReference type="ARBA" id="ARBA00022737"/>
    </source>
</evidence>
<dbReference type="SUPFAM" id="SSF81901">
    <property type="entry name" value="HCP-like"/>
    <property type="match status" value="1"/>
</dbReference>
<name>A0A835RWF5_VANPL</name>
<dbReference type="Gene3D" id="1.25.40.10">
    <property type="entry name" value="Tetratricopeptide repeat domain"/>
    <property type="match status" value="5"/>
</dbReference>
<evidence type="ECO:0008006" key="8">
    <source>
        <dbReference type="Google" id="ProtNLM"/>
    </source>
</evidence>
<feature type="repeat" description="PPR" evidence="3">
    <location>
        <begin position="271"/>
        <end position="305"/>
    </location>
</feature>
<dbReference type="OrthoDB" id="5588846at2759"/>
<proteinExistence type="inferred from homology"/>
<dbReference type="PANTHER" id="PTHR47447:SF17">
    <property type="entry name" value="OS12G0638900 PROTEIN"/>
    <property type="match status" value="1"/>
</dbReference>
<accession>A0A835RWF5</accession>
<evidence type="ECO:0000313" key="4">
    <source>
        <dbReference type="EMBL" id="KAG0495841.1"/>
    </source>
</evidence>
<dbReference type="AlphaFoldDB" id="A0A835RWF5"/>
<feature type="repeat" description="PPR" evidence="3">
    <location>
        <begin position="442"/>
        <end position="476"/>
    </location>
</feature>
<dbReference type="InterPro" id="IPR011990">
    <property type="entry name" value="TPR-like_helical_dom_sf"/>
</dbReference>
<feature type="repeat" description="PPR" evidence="3">
    <location>
        <begin position="306"/>
        <end position="340"/>
    </location>
</feature>
<evidence type="ECO:0000313" key="5">
    <source>
        <dbReference type="EMBL" id="KAG0500431.1"/>
    </source>
</evidence>
<dbReference type="Proteomes" id="UP000636800">
    <property type="component" value="Chromosome 1"/>
</dbReference>
<feature type="repeat" description="PPR" evidence="3">
    <location>
        <begin position="477"/>
        <end position="511"/>
    </location>
</feature>
<dbReference type="Pfam" id="PF01535">
    <property type="entry name" value="PPR"/>
    <property type="match status" value="4"/>
</dbReference>
<feature type="repeat" description="PPR" evidence="3">
    <location>
        <begin position="236"/>
        <end position="270"/>
    </location>
</feature>
<dbReference type="EMBL" id="JADCNL010000001">
    <property type="protein sequence ID" value="KAG0495841.1"/>
    <property type="molecule type" value="Genomic_DNA"/>
</dbReference>
<dbReference type="PANTHER" id="PTHR47447">
    <property type="entry name" value="OS03G0856100 PROTEIN"/>
    <property type="match status" value="1"/>
</dbReference>
<dbReference type="NCBIfam" id="TIGR00756">
    <property type="entry name" value="PPR"/>
    <property type="match status" value="8"/>
</dbReference>
<evidence type="ECO:0000256" key="3">
    <source>
        <dbReference type="PROSITE-ProRule" id="PRU00708"/>
    </source>
</evidence>
<dbReference type="EMBL" id="JADCNM010000001">
    <property type="protein sequence ID" value="KAG0500431.1"/>
    <property type="molecule type" value="Genomic_DNA"/>
</dbReference>
<dbReference type="Pfam" id="PF13041">
    <property type="entry name" value="PPR_2"/>
    <property type="match status" value="4"/>
</dbReference>
<keyword evidence="6" id="KW-1185">Reference proteome</keyword>
<feature type="repeat" description="PPR" evidence="3">
    <location>
        <begin position="547"/>
        <end position="581"/>
    </location>
</feature>
<organism evidence="4 6">
    <name type="scientific">Vanilla planifolia</name>
    <name type="common">Vanilla</name>
    <dbReference type="NCBI Taxonomy" id="51239"/>
    <lineage>
        <taxon>Eukaryota</taxon>
        <taxon>Viridiplantae</taxon>
        <taxon>Streptophyta</taxon>
        <taxon>Embryophyta</taxon>
        <taxon>Tracheophyta</taxon>
        <taxon>Spermatophyta</taxon>
        <taxon>Magnoliopsida</taxon>
        <taxon>Liliopsida</taxon>
        <taxon>Asparagales</taxon>
        <taxon>Orchidaceae</taxon>
        <taxon>Vanilloideae</taxon>
        <taxon>Vanilleae</taxon>
        <taxon>Vanilla</taxon>
    </lineage>
</organism>
<feature type="repeat" description="PPR" evidence="3">
    <location>
        <begin position="201"/>
        <end position="235"/>
    </location>
</feature>
<comment type="similarity">
    <text evidence="1">Belongs to the PPR family. P subfamily.</text>
</comment>
<dbReference type="InterPro" id="IPR002885">
    <property type="entry name" value="PPR_rpt"/>
</dbReference>
<gene>
    <name evidence="5" type="ORF">HPP92_000503</name>
    <name evidence="4" type="ORF">HPP92_000532</name>
</gene>
<dbReference type="PROSITE" id="PS51375">
    <property type="entry name" value="PPR"/>
    <property type="match status" value="10"/>
</dbReference>
<comment type="caution">
    <text evidence="4">The sequence shown here is derived from an EMBL/GenBank/DDBJ whole genome shotgun (WGS) entry which is preliminary data.</text>
</comment>